<feature type="signal peptide" evidence="1">
    <location>
        <begin position="1"/>
        <end position="33"/>
    </location>
</feature>
<dbReference type="Proteomes" id="UP001204746">
    <property type="component" value="Unassembled WGS sequence"/>
</dbReference>
<feature type="chain" id="PRO_5045253345" evidence="1">
    <location>
        <begin position="34"/>
        <end position="370"/>
    </location>
</feature>
<accession>A0ABT1US54</accession>
<proteinExistence type="predicted"/>
<evidence type="ECO:0000313" key="3">
    <source>
        <dbReference type="Proteomes" id="UP001204746"/>
    </source>
</evidence>
<dbReference type="EMBL" id="JANIAA010000002">
    <property type="protein sequence ID" value="MCQ8187836.1"/>
    <property type="molecule type" value="Genomic_DNA"/>
</dbReference>
<dbReference type="InterPro" id="IPR029058">
    <property type="entry name" value="AB_hydrolase_fold"/>
</dbReference>
<dbReference type="Pfam" id="PF00756">
    <property type="entry name" value="Esterase"/>
    <property type="match status" value="1"/>
</dbReference>
<evidence type="ECO:0000313" key="2">
    <source>
        <dbReference type="EMBL" id="MCQ8187836.1"/>
    </source>
</evidence>
<dbReference type="GO" id="GO:0016787">
    <property type="term" value="F:hydrolase activity"/>
    <property type="evidence" value="ECO:0007669"/>
    <property type="project" value="UniProtKB-KW"/>
</dbReference>
<dbReference type="Gene3D" id="3.40.50.1820">
    <property type="entry name" value="alpha/beta hydrolase"/>
    <property type="match status" value="1"/>
</dbReference>
<dbReference type="InterPro" id="IPR050583">
    <property type="entry name" value="Mycobacterial_A85_antigen"/>
</dbReference>
<dbReference type="PANTHER" id="PTHR48098:SF1">
    <property type="entry name" value="DIACYLGLYCEROL ACYLTRANSFERASE_MYCOLYLTRANSFERASE AG85A"/>
    <property type="match status" value="1"/>
</dbReference>
<gene>
    <name evidence="2" type="ORF">NP777_06130</name>
</gene>
<evidence type="ECO:0000256" key="1">
    <source>
        <dbReference type="SAM" id="SignalP"/>
    </source>
</evidence>
<dbReference type="InterPro" id="IPR000801">
    <property type="entry name" value="Esterase-like"/>
</dbReference>
<organism evidence="2 3">
    <name type="scientific">Streptomyces rugosispiralis</name>
    <dbReference type="NCBI Taxonomy" id="2967341"/>
    <lineage>
        <taxon>Bacteria</taxon>
        <taxon>Bacillati</taxon>
        <taxon>Actinomycetota</taxon>
        <taxon>Actinomycetes</taxon>
        <taxon>Kitasatosporales</taxon>
        <taxon>Streptomycetaceae</taxon>
        <taxon>Streptomyces</taxon>
    </lineage>
</organism>
<dbReference type="RefSeq" id="WP_256649008.1">
    <property type="nucleotide sequence ID" value="NZ_JANIAA010000002.1"/>
</dbReference>
<keyword evidence="1" id="KW-0732">Signal</keyword>
<dbReference type="SUPFAM" id="SSF53474">
    <property type="entry name" value="alpha/beta-Hydrolases"/>
    <property type="match status" value="1"/>
</dbReference>
<reference evidence="2 3" key="1">
    <citation type="submission" date="2022-07" db="EMBL/GenBank/DDBJ databases">
        <authorList>
            <person name="Phongsopitanun W."/>
            <person name="Tanasupawat S."/>
        </authorList>
    </citation>
    <scope>NUCLEOTIDE SEQUENCE [LARGE SCALE GENOMIC DNA]</scope>
    <source>
        <strain evidence="2 3">RCU-064</strain>
    </source>
</reference>
<dbReference type="PANTHER" id="PTHR48098">
    <property type="entry name" value="ENTEROCHELIN ESTERASE-RELATED"/>
    <property type="match status" value="1"/>
</dbReference>
<keyword evidence="3" id="KW-1185">Reference proteome</keyword>
<name>A0ABT1US54_9ACTN</name>
<sequence length="370" mass="39594">MKMLSKAVLRGRSPVLLGLAALMGLFLAAPAQAATAPTATAPPHFANGHGLTVISQPKWADDNHRTFVLTVRTAQVPVYDTMADQVSGEHVIMVTLPTGYSGTANARYPVLYDLPGAGEYPNSVRYLSMAEGATENVPLITVTPNGGGRGWYTDWVHPGSRGRQNWETFHLDQVIPFIDANLRTVPTRQGRAITGHSMGGFGAFHYAEDRPELFRYVGSFSGDLDMRDAVMRAAVTGSELLPGFGTPTAAPDAVFGPPVWPLDGTWNKVSPAQHVAKLRGMGVALYAGDGGDLSLDPNQDIQALAEAAVHRTAVTTAANLTAAGIPYRFADYSDGSNWAEGCTGKHAQDPCLRAGMNDFVRLIMKRVQHP</sequence>
<keyword evidence="2" id="KW-0378">Hydrolase</keyword>
<protein>
    <submittedName>
        <fullName evidence="2">Alpha/beta hydrolase-fold protein</fullName>
    </submittedName>
</protein>
<comment type="caution">
    <text evidence="2">The sequence shown here is derived from an EMBL/GenBank/DDBJ whole genome shotgun (WGS) entry which is preliminary data.</text>
</comment>